<proteinExistence type="predicted"/>
<evidence type="ECO:0000256" key="1">
    <source>
        <dbReference type="SAM" id="Phobius"/>
    </source>
</evidence>
<keyword evidence="1" id="KW-1133">Transmembrane helix</keyword>
<dbReference type="Proteomes" id="UP001164929">
    <property type="component" value="Chromosome 4"/>
</dbReference>
<feature type="transmembrane region" description="Helical" evidence="1">
    <location>
        <begin position="73"/>
        <end position="97"/>
    </location>
</feature>
<reference evidence="2 3" key="1">
    <citation type="journal article" date="2023" name="Mol. Ecol. Resour.">
        <title>Chromosome-level genome assembly of a triploid poplar Populus alba 'Berolinensis'.</title>
        <authorList>
            <person name="Chen S."/>
            <person name="Yu Y."/>
            <person name="Wang X."/>
            <person name="Wang S."/>
            <person name="Zhang T."/>
            <person name="Zhou Y."/>
            <person name="He R."/>
            <person name="Meng N."/>
            <person name="Wang Y."/>
            <person name="Liu W."/>
            <person name="Liu Z."/>
            <person name="Liu J."/>
            <person name="Guo Q."/>
            <person name="Huang H."/>
            <person name="Sederoff R.R."/>
            <person name="Wang G."/>
            <person name="Qu G."/>
            <person name="Chen S."/>
        </authorList>
    </citation>
    <scope>NUCLEOTIDE SEQUENCE [LARGE SCALE GENOMIC DNA]</scope>
    <source>
        <strain evidence="2">SC-2020</strain>
    </source>
</reference>
<dbReference type="AlphaFoldDB" id="A0AAD6W543"/>
<evidence type="ECO:0000313" key="3">
    <source>
        <dbReference type="Proteomes" id="UP001164929"/>
    </source>
</evidence>
<organism evidence="2 3">
    <name type="scientific">Populus alba x Populus x berolinensis</name>
    <dbReference type="NCBI Taxonomy" id="444605"/>
    <lineage>
        <taxon>Eukaryota</taxon>
        <taxon>Viridiplantae</taxon>
        <taxon>Streptophyta</taxon>
        <taxon>Embryophyta</taxon>
        <taxon>Tracheophyta</taxon>
        <taxon>Spermatophyta</taxon>
        <taxon>Magnoliopsida</taxon>
        <taxon>eudicotyledons</taxon>
        <taxon>Gunneridae</taxon>
        <taxon>Pentapetalae</taxon>
        <taxon>rosids</taxon>
        <taxon>fabids</taxon>
        <taxon>Malpighiales</taxon>
        <taxon>Salicaceae</taxon>
        <taxon>Saliceae</taxon>
        <taxon>Populus</taxon>
    </lineage>
</organism>
<keyword evidence="1" id="KW-0472">Membrane</keyword>
<feature type="transmembrane region" description="Helical" evidence="1">
    <location>
        <begin position="29"/>
        <end position="53"/>
    </location>
</feature>
<name>A0AAD6W543_9ROSI</name>
<evidence type="ECO:0000313" key="2">
    <source>
        <dbReference type="EMBL" id="KAJ6999618.1"/>
    </source>
</evidence>
<gene>
    <name evidence="2" type="ORF">NC653_010370</name>
</gene>
<comment type="caution">
    <text evidence="2">The sequence shown here is derived from an EMBL/GenBank/DDBJ whole genome shotgun (WGS) entry which is preliminary data.</text>
</comment>
<keyword evidence="1" id="KW-0812">Transmembrane</keyword>
<dbReference type="EMBL" id="JAQIZT010000004">
    <property type="protein sequence ID" value="KAJ6999618.1"/>
    <property type="molecule type" value="Genomic_DNA"/>
</dbReference>
<keyword evidence="3" id="KW-1185">Reference proteome</keyword>
<protein>
    <submittedName>
        <fullName evidence="2">Uncharacterized protein</fullName>
    </submittedName>
</protein>
<accession>A0AAD6W543</accession>
<sequence>MIWYQANVDFFLSPAQYDKKSRGFLSKKGMLAGLVLPIADGVFFVIMFSFWLIKRKKTAQYDKKSRGFLSKKGMLAGLVLPIADGVFFVIMFSFWLIKRKKTAKGRQLKFPFNIPTSLNGSLSGKEVGRSTTSEYVPVFDIDIILAATESRISPTSMDMAVLA</sequence>